<keyword evidence="1" id="KW-0813">Transport</keyword>
<dbReference type="GO" id="GO:0006879">
    <property type="term" value="P:intracellular iron ion homeostasis"/>
    <property type="evidence" value="ECO:0007669"/>
    <property type="project" value="TreeGrafter"/>
</dbReference>
<dbReference type="InterPro" id="IPR039261">
    <property type="entry name" value="FNR_nucleotide-bd"/>
</dbReference>
<sequence>MMDASLIYLVVVCSVYATAGLGVLAYIGCRWIAKAARSFSAHFRHAPLTRRGLWRAIARAEALVLLLYTAVNGWALGFSVHDITKLEERAATVASVNFLITFLGGRTNPFTDFFQVSLRTHYLVHHWAGRIGCLEAILHGALAGAALIAIFLSSLWFTRAWQGRWFGRIHVVLYVAAMGGLAYHAYLLATVPFKIVVFGSWGVWTLSHLVIIVRKWTRARVTGVPGGDGAAVQFAVMATHPVRVFPGCYFYVYFPRRPWYSFFHGRRLMLLAFDASLSMKTSDLSFLTLRHDGTSALRDASRILLNGPYGLDIALHEYETVFLVAKGMGIAGVLSHALYIARRKRHDDSVRDEASRLWDSDEFVFRDATRRLILVWFLEHNSQDVWVADQLKLLQEMDKDNGLADGTVCGDTGFVDNIRTSVLENTTAERDITFVEAEFRPQGSEYVNHRMNVAA</sequence>
<evidence type="ECO:0000256" key="2">
    <source>
        <dbReference type="SAM" id="Phobius"/>
    </source>
</evidence>
<evidence type="ECO:0000313" key="3">
    <source>
        <dbReference type="EMBL" id="KIH94244.1"/>
    </source>
</evidence>
<dbReference type="GO" id="GO:0015677">
    <property type="term" value="P:copper ion import"/>
    <property type="evidence" value="ECO:0007669"/>
    <property type="project" value="TreeGrafter"/>
</dbReference>
<dbReference type="OrthoDB" id="5216810at2759"/>
<keyword evidence="2" id="KW-1133">Transmembrane helix</keyword>
<feature type="transmembrane region" description="Helical" evidence="2">
    <location>
        <begin position="6"/>
        <end position="33"/>
    </location>
</feature>
<keyword evidence="2" id="KW-0812">Transmembrane</keyword>
<dbReference type="PANTHER" id="PTHR32361">
    <property type="entry name" value="FERRIC/CUPRIC REDUCTASE TRANSMEMBRANE COMPONENT"/>
    <property type="match status" value="1"/>
</dbReference>
<evidence type="ECO:0000313" key="4">
    <source>
        <dbReference type="Proteomes" id="UP000031575"/>
    </source>
</evidence>
<dbReference type="RefSeq" id="XP_040622254.1">
    <property type="nucleotide sequence ID" value="XM_040764068.1"/>
</dbReference>
<dbReference type="Proteomes" id="UP000031575">
    <property type="component" value="Unassembled WGS sequence"/>
</dbReference>
<evidence type="ECO:0000256" key="1">
    <source>
        <dbReference type="ARBA" id="ARBA00022448"/>
    </source>
</evidence>
<dbReference type="SUPFAM" id="SSF52343">
    <property type="entry name" value="Ferredoxin reductase-like, C-terminal NADP-linked domain"/>
    <property type="match status" value="1"/>
</dbReference>
<dbReference type="HOGENOM" id="CLU_033842_0_0_1"/>
<accession>A0A0C2F5R9</accession>
<reference evidence="3 4" key="1">
    <citation type="journal article" date="2014" name="BMC Genomics">
        <title>Comparative genomics of the major fungal agents of human and animal Sporotrichosis: Sporothrix schenckii and Sporothrix brasiliensis.</title>
        <authorList>
            <person name="Teixeira M.M."/>
            <person name="de Almeida L.G."/>
            <person name="Kubitschek-Barreira P."/>
            <person name="Alves F.L."/>
            <person name="Kioshima E.S."/>
            <person name="Abadio A.K."/>
            <person name="Fernandes L."/>
            <person name="Derengowski L.S."/>
            <person name="Ferreira K.S."/>
            <person name="Souza R.C."/>
            <person name="Ruiz J.C."/>
            <person name="de Andrade N.C."/>
            <person name="Paes H.C."/>
            <person name="Nicola A.M."/>
            <person name="Albuquerque P."/>
            <person name="Gerber A.L."/>
            <person name="Martins V.P."/>
            <person name="Peconick L.D."/>
            <person name="Neto A.V."/>
            <person name="Chaucanez C.B."/>
            <person name="Silva P.A."/>
            <person name="Cunha O.L."/>
            <person name="de Oliveira F.F."/>
            <person name="dos Santos T.C."/>
            <person name="Barros A.L."/>
            <person name="Soares M.A."/>
            <person name="de Oliveira L.M."/>
            <person name="Marini M.M."/>
            <person name="Villalobos-Duno H."/>
            <person name="Cunha M.M."/>
            <person name="de Hoog S."/>
            <person name="da Silveira J.F."/>
            <person name="Henrissat B."/>
            <person name="Nino-Vega G.A."/>
            <person name="Cisalpino P.S."/>
            <person name="Mora-Montes H.M."/>
            <person name="Almeida S.R."/>
            <person name="Stajich J.E."/>
            <person name="Lopes-Bezerra L.M."/>
            <person name="Vasconcelos A.T."/>
            <person name="Felipe M.S."/>
        </authorList>
    </citation>
    <scope>NUCLEOTIDE SEQUENCE [LARGE SCALE GENOMIC DNA]</scope>
    <source>
        <strain evidence="3 4">5110</strain>
    </source>
</reference>
<gene>
    <name evidence="3" type="ORF">SPBR_05805</name>
</gene>
<dbReference type="GO" id="GO:0006826">
    <property type="term" value="P:iron ion transport"/>
    <property type="evidence" value="ECO:0007669"/>
    <property type="project" value="TreeGrafter"/>
</dbReference>
<keyword evidence="2" id="KW-0472">Membrane</keyword>
<dbReference type="GO" id="GO:0000293">
    <property type="term" value="F:ferric-chelate reductase activity"/>
    <property type="evidence" value="ECO:0007669"/>
    <property type="project" value="TreeGrafter"/>
</dbReference>
<dbReference type="VEuPathDB" id="FungiDB:SPBR_05805"/>
<evidence type="ECO:0008006" key="5">
    <source>
        <dbReference type="Google" id="ProtNLM"/>
    </source>
</evidence>
<organism evidence="3 4">
    <name type="scientific">Sporothrix brasiliensis 5110</name>
    <dbReference type="NCBI Taxonomy" id="1398154"/>
    <lineage>
        <taxon>Eukaryota</taxon>
        <taxon>Fungi</taxon>
        <taxon>Dikarya</taxon>
        <taxon>Ascomycota</taxon>
        <taxon>Pezizomycotina</taxon>
        <taxon>Sordariomycetes</taxon>
        <taxon>Sordariomycetidae</taxon>
        <taxon>Ophiostomatales</taxon>
        <taxon>Ophiostomataceae</taxon>
        <taxon>Sporothrix</taxon>
    </lineage>
</organism>
<comment type="caution">
    <text evidence="3">The sequence shown here is derived from an EMBL/GenBank/DDBJ whole genome shotgun (WGS) entry which is preliminary data.</text>
</comment>
<dbReference type="CDD" id="cd06186">
    <property type="entry name" value="NOX_Duox_like_FAD_NADP"/>
    <property type="match status" value="1"/>
</dbReference>
<dbReference type="Gene3D" id="3.40.50.80">
    <property type="entry name" value="Nucleotide-binding domain of ferredoxin-NADP reductase (FNR) module"/>
    <property type="match status" value="1"/>
</dbReference>
<dbReference type="PANTHER" id="PTHR32361:SF9">
    <property type="entry name" value="FERRIC REDUCTASE TRANSMEMBRANE COMPONENT 3-RELATED"/>
    <property type="match status" value="1"/>
</dbReference>
<dbReference type="EMBL" id="AWTV01000004">
    <property type="protein sequence ID" value="KIH94244.1"/>
    <property type="molecule type" value="Genomic_DNA"/>
</dbReference>
<dbReference type="GeneID" id="63678989"/>
<proteinExistence type="predicted"/>
<feature type="transmembrane region" description="Helical" evidence="2">
    <location>
        <begin position="136"/>
        <end position="157"/>
    </location>
</feature>
<dbReference type="GO" id="GO:0005886">
    <property type="term" value="C:plasma membrane"/>
    <property type="evidence" value="ECO:0007669"/>
    <property type="project" value="TreeGrafter"/>
</dbReference>
<feature type="transmembrane region" description="Helical" evidence="2">
    <location>
        <begin position="53"/>
        <end position="71"/>
    </location>
</feature>
<protein>
    <recommendedName>
        <fullName evidence="5">FAD-binding FR-type domain-containing protein</fullName>
    </recommendedName>
</protein>
<keyword evidence="4" id="KW-1185">Reference proteome</keyword>
<dbReference type="InterPro" id="IPR051410">
    <property type="entry name" value="Ferric/Cupric_Reductase"/>
</dbReference>
<dbReference type="AlphaFoldDB" id="A0A0C2F5R9"/>
<feature type="transmembrane region" description="Helical" evidence="2">
    <location>
        <begin position="195"/>
        <end position="213"/>
    </location>
</feature>
<name>A0A0C2F5R9_9PEZI</name>
<feature type="transmembrane region" description="Helical" evidence="2">
    <location>
        <begin position="169"/>
        <end position="189"/>
    </location>
</feature>